<dbReference type="AlphaFoldDB" id="A0AAN5LDH3"/>
<dbReference type="Proteomes" id="UP000856143">
    <property type="component" value="Unassembled WGS sequence"/>
</dbReference>
<name>A0AAN5LDH3_KLEOX</name>
<reference evidence="1" key="2">
    <citation type="submission" date="2020-11" db="EMBL/GenBank/DDBJ databases">
        <authorList>
            <consortium name="NCBI Pathogen Detection Project"/>
        </authorList>
    </citation>
    <scope>NUCLEOTIDE SEQUENCE</scope>
    <source>
        <strain evidence="1">R404</strain>
    </source>
</reference>
<evidence type="ECO:0000313" key="2">
    <source>
        <dbReference type="Proteomes" id="UP000856143"/>
    </source>
</evidence>
<proteinExistence type="predicted"/>
<evidence type="ECO:0000313" key="1">
    <source>
        <dbReference type="EMBL" id="HAT1684489.1"/>
    </source>
</evidence>
<reference evidence="1" key="1">
    <citation type="journal article" date="2018" name="Genome Biol.">
        <title>SKESA: strategic k-mer extension for scrupulous assemblies.</title>
        <authorList>
            <person name="Souvorov A."/>
            <person name="Agarwala R."/>
            <person name="Lipman D.J."/>
        </authorList>
    </citation>
    <scope>NUCLEOTIDE SEQUENCE</scope>
    <source>
        <strain evidence="1">R404</strain>
    </source>
</reference>
<dbReference type="EMBL" id="DACSEO010000101">
    <property type="protein sequence ID" value="HAT1684489.1"/>
    <property type="molecule type" value="Genomic_DNA"/>
</dbReference>
<comment type="caution">
    <text evidence="1">The sequence shown here is derived from an EMBL/GenBank/DDBJ whole genome shotgun (WGS) entry which is preliminary data.</text>
</comment>
<organism evidence="1 2">
    <name type="scientific">Klebsiella oxytoca</name>
    <dbReference type="NCBI Taxonomy" id="571"/>
    <lineage>
        <taxon>Bacteria</taxon>
        <taxon>Pseudomonadati</taxon>
        <taxon>Pseudomonadota</taxon>
        <taxon>Gammaproteobacteria</taxon>
        <taxon>Enterobacterales</taxon>
        <taxon>Enterobacteriaceae</taxon>
        <taxon>Klebsiella/Raoultella group</taxon>
        <taxon>Klebsiella</taxon>
    </lineage>
</organism>
<protein>
    <submittedName>
        <fullName evidence="1">Uncharacterized protein</fullName>
    </submittedName>
</protein>
<sequence>MIQRIENEVMYGCLLYYGIYHHSVIHRQIYLLKAFNADDQLTLTQEAAQRGFNLDENNVMTFAKVFRILWQKFTTMNIDE</sequence>
<gene>
    <name evidence="1" type="ORF">I8Y21_005281</name>
</gene>
<accession>A0AAN5LDH3</accession>